<name>A0A6M4GV70_9PROT</name>
<feature type="compositionally biased region" description="Basic and acidic residues" evidence="1">
    <location>
        <begin position="401"/>
        <end position="410"/>
    </location>
</feature>
<feature type="region of interest" description="Disordered" evidence="1">
    <location>
        <begin position="376"/>
        <end position="410"/>
    </location>
</feature>
<dbReference type="KEGG" id="uru:DSM104443_02002"/>
<gene>
    <name evidence="3" type="ORF">DSM104443_02002</name>
</gene>
<feature type="transmembrane region" description="Helical" evidence="2">
    <location>
        <begin position="36"/>
        <end position="57"/>
    </location>
</feature>
<keyword evidence="2" id="KW-0472">Membrane</keyword>
<reference evidence="3 4" key="1">
    <citation type="submission" date="2020-04" db="EMBL/GenBank/DDBJ databases">
        <title>Usitatibacter rugosus gen. nov., sp. nov. and Usitatibacter palustris sp. nov., novel members of Usitatibacteraceae fam. nov. within the order Nitrosomonadales isolated from soil.</title>
        <authorList>
            <person name="Huber K.J."/>
            <person name="Neumann-Schaal M."/>
            <person name="Geppert A."/>
            <person name="Luckner M."/>
            <person name="Wanner G."/>
            <person name="Overmann J."/>
        </authorList>
    </citation>
    <scope>NUCLEOTIDE SEQUENCE [LARGE SCALE GENOMIC DNA]</scope>
    <source>
        <strain evidence="3 4">0125_3</strain>
    </source>
</reference>
<dbReference type="RefSeq" id="WP_171091834.1">
    <property type="nucleotide sequence ID" value="NZ_CP053069.1"/>
</dbReference>
<accession>A0A6M4GV70</accession>
<protein>
    <recommendedName>
        <fullName evidence="5">Methyl-accepting chemotaxis protein</fullName>
    </recommendedName>
</protein>
<keyword evidence="2" id="KW-0812">Transmembrane</keyword>
<evidence type="ECO:0000256" key="1">
    <source>
        <dbReference type="SAM" id="MobiDB-lite"/>
    </source>
</evidence>
<sequence length="410" mass="45607">MIQDLLALCRIYRPKLALMLLMIAMPWAWAAFWVPWWVNVVCLLTVPIAMGILMLHVMPPPELPRRETDTSEVPDAQIRKMRKMSSGVHNLLSRWSTHADRSRTHIEEVSSHVDDVIEYSESAVVEIGKRFVSVTRKTRKQVDYALAMLEHAGPDGKRRESRPLPELVTAYEDLAAKVASSLAKVAESAEALEKRHETVRKDFENIDKMLDQLAAHDSQIGVLALNTSVKGQDVVSVSDQIRTLSLESKALTRDIRRTLEQVRGQATSMHSAVRNAVGQAREASTFASAEGQKLSREMLYNSQEVSETLSQIGGIGNEIQRDINEIIVALQFQDITQQKLQRLKDPMLSDLMTALRAIFDETRSLSVKLEGSGLVEAGTEKPRGGPETPGNLGPAGVQGRRKGDEAVEIF</sequence>
<dbReference type="Gene3D" id="1.10.287.950">
    <property type="entry name" value="Methyl-accepting chemotaxis protein"/>
    <property type="match status" value="1"/>
</dbReference>
<dbReference type="AlphaFoldDB" id="A0A6M4GV70"/>
<feature type="transmembrane region" description="Helical" evidence="2">
    <location>
        <begin position="12"/>
        <end position="30"/>
    </location>
</feature>
<evidence type="ECO:0008006" key="5">
    <source>
        <dbReference type="Google" id="ProtNLM"/>
    </source>
</evidence>
<proteinExistence type="predicted"/>
<keyword evidence="2" id="KW-1133">Transmembrane helix</keyword>
<evidence type="ECO:0000313" key="3">
    <source>
        <dbReference type="EMBL" id="QJR10932.1"/>
    </source>
</evidence>
<dbReference type="Proteomes" id="UP000501534">
    <property type="component" value="Chromosome"/>
</dbReference>
<evidence type="ECO:0000256" key="2">
    <source>
        <dbReference type="SAM" id="Phobius"/>
    </source>
</evidence>
<organism evidence="3 4">
    <name type="scientific">Usitatibacter rugosus</name>
    <dbReference type="NCBI Taxonomy" id="2732067"/>
    <lineage>
        <taxon>Bacteria</taxon>
        <taxon>Pseudomonadati</taxon>
        <taxon>Pseudomonadota</taxon>
        <taxon>Betaproteobacteria</taxon>
        <taxon>Nitrosomonadales</taxon>
        <taxon>Usitatibacteraceae</taxon>
        <taxon>Usitatibacter</taxon>
    </lineage>
</organism>
<dbReference type="SUPFAM" id="SSF58104">
    <property type="entry name" value="Methyl-accepting chemotaxis protein (MCP) signaling domain"/>
    <property type="match status" value="1"/>
</dbReference>
<keyword evidence="4" id="KW-1185">Reference proteome</keyword>
<dbReference type="EMBL" id="CP053069">
    <property type="protein sequence ID" value="QJR10932.1"/>
    <property type="molecule type" value="Genomic_DNA"/>
</dbReference>
<evidence type="ECO:0000313" key="4">
    <source>
        <dbReference type="Proteomes" id="UP000501534"/>
    </source>
</evidence>